<keyword evidence="3" id="KW-1185">Reference proteome</keyword>
<feature type="region of interest" description="Disordered" evidence="1">
    <location>
        <begin position="1"/>
        <end position="26"/>
    </location>
</feature>
<dbReference type="InParanoid" id="A0A409XST2"/>
<dbReference type="Proteomes" id="UP000283269">
    <property type="component" value="Unassembled WGS sequence"/>
</dbReference>
<sequence length="86" mass="9798">MDSATIKHSPVPPHVSSNEADPEDVDNNIDWHQVMYNAEEQKVLDAHKKQYLASKSVEECKSVAKTYILPDIFQYWDIIGHEIGDS</sequence>
<name>A0A409XST2_PSICY</name>
<dbReference type="EMBL" id="NHYD01000586">
    <property type="protein sequence ID" value="PPQ93882.1"/>
    <property type="molecule type" value="Genomic_DNA"/>
</dbReference>
<evidence type="ECO:0000256" key="1">
    <source>
        <dbReference type="SAM" id="MobiDB-lite"/>
    </source>
</evidence>
<comment type="caution">
    <text evidence="2">The sequence shown here is derived from an EMBL/GenBank/DDBJ whole genome shotgun (WGS) entry which is preliminary data.</text>
</comment>
<proteinExistence type="predicted"/>
<evidence type="ECO:0000313" key="3">
    <source>
        <dbReference type="Proteomes" id="UP000283269"/>
    </source>
</evidence>
<gene>
    <name evidence="2" type="ORF">CVT25_013431</name>
</gene>
<dbReference type="AlphaFoldDB" id="A0A409XST2"/>
<evidence type="ECO:0000313" key="2">
    <source>
        <dbReference type="EMBL" id="PPQ93882.1"/>
    </source>
</evidence>
<reference evidence="2 3" key="1">
    <citation type="journal article" date="2018" name="Evol. Lett.">
        <title>Horizontal gene cluster transfer increased hallucinogenic mushroom diversity.</title>
        <authorList>
            <person name="Reynolds H.T."/>
            <person name="Vijayakumar V."/>
            <person name="Gluck-Thaler E."/>
            <person name="Korotkin H.B."/>
            <person name="Matheny P.B."/>
            <person name="Slot J.C."/>
        </authorList>
    </citation>
    <scope>NUCLEOTIDE SEQUENCE [LARGE SCALE GENOMIC DNA]</scope>
    <source>
        <strain evidence="2 3">2631</strain>
    </source>
</reference>
<protein>
    <submittedName>
        <fullName evidence="2">Uncharacterized protein</fullName>
    </submittedName>
</protein>
<accession>A0A409XST2</accession>
<organism evidence="2 3">
    <name type="scientific">Psilocybe cyanescens</name>
    <dbReference type="NCBI Taxonomy" id="93625"/>
    <lineage>
        <taxon>Eukaryota</taxon>
        <taxon>Fungi</taxon>
        <taxon>Dikarya</taxon>
        <taxon>Basidiomycota</taxon>
        <taxon>Agaricomycotina</taxon>
        <taxon>Agaricomycetes</taxon>
        <taxon>Agaricomycetidae</taxon>
        <taxon>Agaricales</taxon>
        <taxon>Agaricineae</taxon>
        <taxon>Strophariaceae</taxon>
        <taxon>Psilocybe</taxon>
    </lineage>
</organism>